<dbReference type="Proteomes" id="UP000076858">
    <property type="component" value="Unassembled WGS sequence"/>
</dbReference>
<name>A0A164L8M7_9CRUS</name>
<sequence length="56" mass="6074">MLCNVKCSASCATQVAGLELKRQTSTDGFFFISDSHHDELGFTVRSVLLYTTSSAV</sequence>
<proteinExistence type="predicted"/>
<reference evidence="1 2" key="1">
    <citation type="submission" date="2016-03" db="EMBL/GenBank/DDBJ databases">
        <title>EvidentialGene: Evidence-directed Construction of Genes on Genomes.</title>
        <authorList>
            <person name="Gilbert D.G."/>
            <person name="Choi J.-H."/>
            <person name="Mockaitis K."/>
            <person name="Colbourne J."/>
            <person name="Pfrender M."/>
        </authorList>
    </citation>
    <scope>NUCLEOTIDE SEQUENCE [LARGE SCALE GENOMIC DNA]</scope>
    <source>
        <strain evidence="1 2">Xinb3</strain>
        <tissue evidence="1">Complete organism</tissue>
    </source>
</reference>
<gene>
    <name evidence="1" type="ORF">APZ42_033243</name>
</gene>
<accession>A0A164L8M7</accession>
<keyword evidence="2" id="KW-1185">Reference proteome</keyword>
<organism evidence="1 2">
    <name type="scientific">Daphnia magna</name>
    <dbReference type="NCBI Taxonomy" id="35525"/>
    <lineage>
        <taxon>Eukaryota</taxon>
        <taxon>Metazoa</taxon>
        <taxon>Ecdysozoa</taxon>
        <taxon>Arthropoda</taxon>
        <taxon>Crustacea</taxon>
        <taxon>Branchiopoda</taxon>
        <taxon>Diplostraca</taxon>
        <taxon>Cladocera</taxon>
        <taxon>Anomopoda</taxon>
        <taxon>Daphniidae</taxon>
        <taxon>Daphnia</taxon>
    </lineage>
</organism>
<dbReference type="EMBL" id="LRGB01003163">
    <property type="protein sequence ID" value="KZS03888.1"/>
    <property type="molecule type" value="Genomic_DNA"/>
</dbReference>
<evidence type="ECO:0000313" key="1">
    <source>
        <dbReference type="EMBL" id="KZS03888.1"/>
    </source>
</evidence>
<comment type="caution">
    <text evidence="1">The sequence shown here is derived from an EMBL/GenBank/DDBJ whole genome shotgun (WGS) entry which is preliminary data.</text>
</comment>
<evidence type="ECO:0000313" key="2">
    <source>
        <dbReference type="Proteomes" id="UP000076858"/>
    </source>
</evidence>
<dbReference type="AlphaFoldDB" id="A0A164L8M7"/>
<protein>
    <submittedName>
        <fullName evidence="1">Uncharacterized protein</fullName>
    </submittedName>
</protein>